<comment type="caution">
    <text evidence="12">The sequence shown here is derived from an EMBL/GenBank/DDBJ whole genome shotgun (WGS) entry which is preliminary data.</text>
</comment>
<keyword evidence="8 11" id="KW-0808">Transferase</keyword>
<comment type="function">
    <text evidence="1 11">Condensation of UDP-2,3-diacylglucosamine and 2,3-diacylglucosamine-1-phosphate to form lipid A disaccharide, a precursor of lipid A, a phosphorylated glycolipid that anchors the lipopolysaccharide to the outer membrane of the cell.</text>
</comment>
<evidence type="ECO:0000313" key="12">
    <source>
        <dbReference type="EMBL" id="RRJ85098.1"/>
    </source>
</evidence>
<comment type="similarity">
    <text evidence="2 11">Belongs to the LpxB family.</text>
</comment>
<reference evidence="12 13" key="1">
    <citation type="submission" date="2018-08" db="EMBL/GenBank/DDBJ databases">
        <authorList>
            <person name="Khan S.A."/>
        </authorList>
    </citation>
    <scope>NUCLEOTIDE SEQUENCE [LARGE SCALE GENOMIC DNA]</scope>
    <source>
        <strain evidence="12 13">GTF-13</strain>
    </source>
</reference>
<dbReference type="Proteomes" id="UP000280792">
    <property type="component" value="Unassembled WGS sequence"/>
</dbReference>
<name>A0A3P3VSY9_9GAMM</name>
<dbReference type="EC" id="2.4.1.182" evidence="3 11"/>
<evidence type="ECO:0000256" key="9">
    <source>
        <dbReference type="ARBA" id="ARBA00023098"/>
    </source>
</evidence>
<evidence type="ECO:0000256" key="2">
    <source>
        <dbReference type="ARBA" id="ARBA00007868"/>
    </source>
</evidence>
<evidence type="ECO:0000256" key="8">
    <source>
        <dbReference type="ARBA" id="ARBA00022679"/>
    </source>
</evidence>
<evidence type="ECO:0000256" key="5">
    <source>
        <dbReference type="ARBA" id="ARBA00022516"/>
    </source>
</evidence>
<dbReference type="NCBIfam" id="TIGR00215">
    <property type="entry name" value="lpxB"/>
    <property type="match status" value="1"/>
</dbReference>
<dbReference type="HAMAP" id="MF_00392">
    <property type="entry name" value="LpxB"/>
    <property type="match status" value="1"/>
</dbReference>
<dbReference type="UniPathway" id="UPA00973"/>
<accession>A0A3P3VSY9</accession>
<keyword evidence="6 11" id="KW-0441">Lipid A biosynthesis</keyword>
<dbReference type="Pfam" id="PF02684">
    <property type="entry name" value="LpxB"/>
    <property type="match status" value="1"/>
</dbReference>
<dbReference type="SUPFAM" id="SSF53756">
    <property type="entry name" value="UDP-Glycosyltransferase/glycogen phosphorylase"/>
    <property type="match status" value="1"/>
</dbReference>
<organism evidence="12 13">
    <name type="scientific">Aestuariirhabdus litorea</name>
    <dbReference type="NCBI Taxonomy" id="2528527"/>
    <lineage>
        <taxon>Bacteria</taxon>
        <taxon>Pseudomonadati</taxon>
        <taxon>Pseudomonadota</taxon>
        <taxon>Gammaproteobacteria</taxon>
        <taxon>Oceanospirillales</taxon>
        <taxon>Aestuariirhabdaceae</taxon>
        <taxon>Aestuariirhabdus</taxon>
    </lineage>
</organism>
<comment type="catalytic activity">
    <reaction evidence="10 11">
        <text>a lipid X + a UDP-2-N,3-O-bis[(3R)-3-hydroxyacyl]-alpha-D-glucosamine = a lipid A disaccharide + UDP + H(+)</text>
        <dbReference type="Rhea" id="RHEA:67828"/>
        <dbReference type="ChEBI" id="CHEBI:15378"/>
        <dbReference type="ChEBI" id="CHEBI:58223"/>
        <dbReference type="ChEBI" id="CHEBI:137748"/>
        <dbReference type="ChEBI" id="CHEBI:176338"/>
        <dbReference type="ChEBI" id="CHEBI:176343"/>
        <dbReference type="EC" id="2.4.1.182"/>
    </reaction>
</comment>
<evidence type="ECO:0000256" key="3">
    <source>
        <dbReference type="ARBA" id="ARBA00012687"/>
    </source>
</evidence>
<dbReference type="InterPro" id="IPR003835">
    <property type="entry name" value="Glyco_trans_19"/>
</dbReference>
<sequence length="390" mass="42549">MVASSPSISHSSDRPLRVGIAAGEASGDILGAGLIRAIRTRYPNARFEGIAGPLMLAEGASSMVPMERLSVMGLVEVLGRIRELLGIRKRLVQAMLDNPPDLFIGIDAPDFTLPVELKLKQAGIPTAHYVSPSVWAWRQKRIHKIARSVDHMLCLLPFEAQFYREHDVPVTFVGHPLADSIAMETDPQQARQQLGVEVAEGESLLALLPGSRQGEVALLAPLFFQAAQRCAAAGRFRFVIPCVNEARFQQIEALRQHWAPDLDITLVQGHSREVMAAADSILIASGTATLEATLLKKPMVVAYRVSPITYRIASWLVKIPYLSLPNLLAGRELVPELIQDAATPEALADALLVSLQRADELLPEYRRIHELLSRDASNLAAEAVLGLVKG</sequence>
<evidence type="ECO:0000256" key="7">
    <source>
        <dbReference type="ARBA" id="ARBA00022676"/>
    </source>
</evidence>
<keyword evidence="7 11" id="KW-0328">Glycosyltransferase</keyword>
<keyword evidence="5 11" id="KW-0444">Lipid biosynthesis</keyword>
<evidence type="ECO:0000256" key="4">
    <source>
        <dbReference type="ARBA" id="ARBA00020902"/>
    </source>
</evidence>
<dbReference type="AlphaFoldDB" id="A0A3P3VSY9"/>
<dbReference type="GO" id="GO:0009245">
    <property type="term" value="P:lipid A biosynthetic process"/>
    <property type="evidence" value="ECO:0007669"/>
    <property type="project" value="UniProtKB-UniRule"/>
</dbReference>
<dbReference type="RefSeq" id="WP_125015528.1">
    <property type="nucleotide sequence ID" value="NZ_QWEZ01000001.1"/>
</dbReference>
<evidence type="ECO:0000313" key="13">
    <source>
        <dbReference type="Proteomes" id="UP000280792"/>
    </source>
</evidence>
<protein>
    <recommendedName>
        <fullName evidence="4 11">Lipid-A-disaccharide synthase</fullName>
        <ecNumber evidence="3 11">2.4.1.182</ecNumber>
    </recommendedName>
</protein>
<dbReference type="PANTHER" id="PTHR30372">
    <property type="entry name" value="LIPID-A-DISACCHARIDE SYNTHASE"/>
    <property type="match status" value="1"/>
</dbReference>
<evidence type="ECO:0000256" key="6">
    <source>
        <dbReference type="ARBA" id="ARBA00022556"/>
    </source>
</evidence>
<evidence type="ECO:0000256" key="10">
    <source>
        <dbReference type="ARBA" id="ARBA00048975"/>
    </source>
</evidence>
<evidence type="ECO:0000256" key="11">
    <source>
        <dbReference type="HAMAP-Rule" id="MF_00392"/>
    </source>
</evidence>
<keyword evidence="9 11" id="KW-0443">Lipid metabolism</keyword>
<dbReference type="GO" id="GO:0008915">
    <property type="term" value="F:lipid-A-disaccharide synthase activity"/>
    <property type="evidence" value="ECO:0007669"/>
    <property type="project" value="UniProtKB-UniRule"/>
</dbReference>
<dbReference type="PANTHER" id="PTHR30372:SF4">
    <property type="entry name" value="LIPID-A-DISACCHARIDE SYNTHASE, MITOCHONDRIAL-RELATED"/>
    <property type="match status" value="1"/>
</dbReference>
<keyword evidence="13" id="KW-1185">Reference proteome</keyword>
<dbReference type="EMBL" id="QWEZ01000001">
    <property type="protein sequence ID" value="RRJ85098.1"/>
    <property type="molecule type" value="Genomic_DNA"/>
</dbReference>
<gene>
    <name evidence="11" type="primary">lpxB</name>
    <name evidence="12" type="ORF">D0544_08535</name>
</gene>
<dbReference type="GO" id="GO:0005543">
    <property type="term" value="F:phospholipid binding"/>
    <property type="evidence" value="ECO:0007669"/>
    <property type="project" value="TreeGrafter"/>
</dbReference>
<comment type="pathway">
    <text evidence="11">Bacterial outer membrane biogenesis; LPS lipid A biosynthesis.</text>
</comment>
<reference evidence="12 13" key="2">
    <citation type="submission" date="2018-12" db="EMBL/GenBank/DDBJ databases">
        <title>Simiduia agarivorans gen. nov., sp. nov., a marine, agarolytic bacterium isolated from shallow coastal water from Keelung, Taiwan.</title>
        <authorList>
            <person name="Shieh W.Y."/>
        </authorList>
    </citation>
    <scope>NUCLEOTIDE SEQUENCE [LARGE SCALE GENOMIC DNA]</scope>
    <source>
        <strain evidence="12 13">GTF-13</strain>
    </source>
</reference>
<dbReference type="GO" id="GO:0016020">
    <property type="term" value="C:membrane"/>
    <property type="evidence" value="ECO:0007669"/>
    <property type="project" value="GOC"/>
</dbReference>
<evidence type="ECO:0000256" key="1">
    <source>
        <dbReference type="ARBA" id="ARBA00002056"/>
    </source>
</evidence>
<proteinExistence type="inferred from homology"/>